<protein>
    <submittedName>
        <fullName evidence="3">Uncharacterized protein</fullName>
    </submittedName>
</protein>
<dbReference type="Proteomes" id="UP000887575">
    <property type="component" value="Unassembled WGS sequence"/>
</dbReference>
<evidence type="ECO:0000313" key="2">
    <source>
        <dbReference type="Proteomes" id="UP000887575"/>
    </source>
</evidence>
<accession>A0AAF3J644</accession>
<feature type="region of interest" description="Disordered" evidence="1">
    <location>
        <begin position="49"/>
        <end position="90"/>
    </location>
</feature>
<reference evidence="3" key="1">
    <citation type="submission" date="2024-02" db="UniProtKB">
        <authorList>
            <consortium name="WormBaseParasite"/>
        </authorList>
    </citation>
    <scope>IDENTIFICATION</scope>
</reference>
<organism evidence="2 3">
    <name type="scientific">Mesorhabditis belari</name>
    <dbReference type="NCBI Taxonomy" id="2138241"/>
    <lineage>
        <taxon>Eukaryota</taxon>
        <taxon>Metazoa</taxon>
        <taxon>Ecdysozoa</taxon>
        <taxon>Nematoda</taxon>
        <taxon>Chromadorea</taxon>
        <taxon>Rhabditida</taxon>
        <taxon>Rhabditina</taxon>
        <taxon>Rhabditomorpha</taxon>
        <taxon>Rhabditoidea</taxon>
        <taxon>Rhabditidae</taxon>
        <taxon>Mesorhabditinae</taxon>
        <taxon>Mesorhabditis</taxon>
    </lineage>
</organism>
<feature type="compositionally biased region" description="Polar residues" evidence="1">
    <location>
        <begin position="72"/>
        <end position="84"/>
    </location>
</feature>
<proteinExistence type="predicted"/>
<keyword evidence="2" id="KW-1185">Reference proteome</keyword>
<evidence type="ECO:0000256" key="1">
    <source>
        <dbReference type="SAM" id="MobiDB-lite"/>
    </source>
</evidence>
<dbReference type="WBParaSite" id="MBELARI_LOCUS18571">
    <property type="protein sequence ID" value="MBELARI_LOCUS18571"/>
    <property type="gene ID" value="MBELARI_LOCUS18571"/>
</dbReference>
<dbReference type="AlphaFoldDB" id="A0AAF3J644"/>
<name>A0AAF3J644_9BILA</name>
<evidence type="ECO:0000313" key="3">
    <source>
        <dbReference type="WBParaSite" id="MBELARI_LOCUS18571"/>
    </source>
</evidence>
<sequence>MLLQYEDQTGFDTAYRVDLCAEFEDALKFGSFVEKLTRVAGYHQVQLPDCELSPNTTSDSENEDDMNESDIRGNTLNQHQISESGSEKEMQRSLIKFTEEGALRYTFAQRASRDRFFLFNVTLQARKTAVRAGRAA</sequence>